<dbReference type="Gene3D" id="3.40.50.300">
    <property type="entry name" value="P-loop containing nucleotide triphosphate hydrolases"/>
    <property type="match status" value="2"/>
</dbReference>
<organism evidence="2 3">
    <name type="scientific">Mucilaginibacter lappiensis</name>
    <dbReference type="NCBI Taxonomy" id="354630"/>
    <lineage>
        <taxon>Bacteria</taxon>
        <taxon>Pseudomonadati</taxon>
        <taxon>Bacteroidota</taxon>
        <taxon>Sphingobacteriia</taxon>
        <taxon>Sphingobacteriales</taxon>
        <taxon>Sphingobacteriaceae</taxon>
        <taxon>Mucilaginibacter</taxon>
    </lineage>
</organism>
<feature type="domain" description="RecF/RecN/SMC N-terminal" evidence="1">
    <location>
        <begin position="4"/>
        <end position="616"/>
    </location>
</feature>
<dbReference type="InterPro" id="IPR003395">
    <property type="entry name" value="RecF/RecN/SMC_N"/>
</dbReference>
<keyword evidence="3" id="KW-1185">Reference proteome</keyword>
<evidence type="ECO:0000313" key="3">
    <source>
        <dbReference type="Proteomes" id="UP000541583"/>
    </source>
</evidence>
<evidence type="ECO:0000313" key="2">
    <source>
        <dbReference type="EMBL" id="MBB6107688.1"/>
    </source>
</evidence>
<dbReference type="SUPFAM" id="SSF52540">
    <property type="entry name" value="P-loop containing nucleoside triphosphate hydrolases"/>
    <property type="match status" value="1"/>
</dbReference>
<proteinExistence type="predicted"/>
<reference evidence="2 3" key="1">
    <citation type="submission" date="2020-08" db="EMBL/GenBank/DDBJ databases">
        <title>Genomic Encyclopedia of Type Strains, Phase IV (KMG-V): Genome sequencing to study the core and pangenomes of soil and plant-associated prokaryotes.</title>
        <authorList>
            <person name="Whitman W."/>
        </authorList>
    </citation>
    <scope>NUCLEOTIDE SEQUENCE [LARGE SCALE GENOMIC DNA]</scope>
    <source>
        <strain evidence="2 3">ANJLi2</strain>
    </source>
</reference>
<dbReference type="EMBL" id="JACHCB010000001">
    <property type="protein sequence ID" value="MBB6107688.1"/>
    <property type="molecule type" value="Genomic_DNA"/>
</dbReference>
<accession>A0ABR6PD60</accession>
<dbReference type="PANTHER" id="PTHR32182:SF0">
    <property type="entry name" value="DNA REPLICATION AND REPAIR PROTEIN RECF"/>
    <property type="match status" value="1"/>
</dbReference>
<sequence length="817" mass="90151">MITVKKIEVFEFRGVRHLELDFNNKNFAICGKNGTGKSGIVDALEFGLTGNISRLSGSGTGGITIKEHAPHVDSRTNPAKAKVVITVFIPSLNKKATIERVVSDMQNPTITPATADVLAIFKEVADHAEFTLSRRELIKYVISTPGDRSEEVQALLKLGQIEQVRVLMQKVANAHKRDVTPLKTGKDDAKKGLLSALGITDLSAEKVLAAVNANRSLLNLPVLIELTPTTNLSDGTTVATAKASNISKPHAQIALVVLDAAIKGYAILGKGTALTSLRGKLEKLQDNPDLASSLTREGFLRNALTLVEDDDCPVCDTPVGLEQIKATVQKKLNGYEAISETRKGLEAGLGPYSQQLRDLITAVRGVKDNGHALQPPIDVKALDEFIIALQTRLTRITAFLPVADLLEALDGYGNCPAAATDVVASLHKGISAIPEPTQQDAARTFLIIAQERLVAYRAASLKHKQAEEQYKVSSGVLDTYGKVVTSTLEGLYKDVESNFVELYRFINDDDESEFTAQLTPSMGKLGFDVDFYGRGFFPPGAYHSEGHQDGMGLCLYLALMKHILKDNFTFAVLDDVLMSVDTGHRREVCRLLKEKFPKTQFIITTHDQVWLKHMATAGLIQRKSSILFRKWSVDSGPNQWNDTDVWNEIWNYLKMDDVRSAAALMRHYLEYVSGEMCHSLHARVEYRADGLHTLNDLLPQATAQYTRLLGDASQAARSWGKTSDADVIAKMQTDFKQLVTTSNSDQWQINPSVHYTEWPNLEGTDFIPVYAAFKELTEALYCKNVECRSLLYVVSDKNVRQQLRCSCGTINLNLVKK</sequence>
<dbReference type="PANTHER" id="PTHR32182">
    <property type="entry name" value="DNA REPLICATION AND REPAIR PROTEIN RECF"/>
    <property type="match status" value="1"/>
</dbReference>
<comment type="caution">
    <text evidence="2">The sequence shown here is derived from an EMBL/GenBank/DDBJ whole genome shotgun (WGS) entry which is preliminary data.</text>
</comment>
<dbReference type="Pfam" id="PF02463">
    <property type="entry name" value="SMC_N"/>
    <property type="match status" value="1"/>
</dbReference>
<dbReference type="Proteomes" id="UP000541583">
    <property type="component" value="Unassembled WGS sequence"/>
</dbReference>
<dbReference type="RefSeq" id="WP_076369851.1">
    <property type="nucleotide sequence ID" value="NZ_FTMG01000001.1"/>
</dbReference>
<protein>
    <submittedName>
        <fullName evidence="2">Recombinational DNA repair ATPase RecF</fullName>
    </submittedName>
</protein>
<evidence type="ECO:0000259" key="1">
    <source>
        <dbReference type="Pfam" id="PF02463"/>
    </source>
</evidence>
<name>A0ABR6PD60_9SPHI</name>
<dbReference type="InterPro" id="IPR027417">
    <property type="entry name" value="P-loop_NTPase"/>
</dbReference>
<gene>
    <name evidence="2" type="ORF">HDF23_000418</name>
</gene>